<dbReference type="GO" id="GO:0001771">
    <property type="term" value="P:immunological synapse formation"/>
    <property type="evidence" value="ECO:0007669"/>
    <property type="project" value="TreeGrafter"/>
</dbReference>
<dbReference type="PANTHER" id="PTHR46096:SF3">
    <property type="entry name" value="PERFORIN-1"/>
    <property type="match status" value="1"/>
</dbReference>
<reference evidence="4 5" key="1">
    <citation type="journal article" date="2018" name="Nat. Ecol. Evol.">
        <title>Shark genomes provide insights into elasmobranch evolution and the origin of vertebrates.</title>
        <authorList>
            <person name="Hara Y"/>
            <person name="Yamaguchi K"/>
            <person name="Onimaru K"/>
            <person name="Kadota M"/>
            <person name="Koyanagi M"/>
            <person name="Keeley SD"/>
            <person name="Tatsumi K"/>
            <person name="Tanaka K"/>
            <person name="Motone F"/>
            <person name="Kageyama Y"/>
            <person name="Nozu R"/>
            <person name="Adachi N"/>
            <person name="Nishimura O"/>
            <person name="Nakagawa R"/>
            <person name="Tanegashima C"/>
            <person name="Kiyatake I"/>
            <person name="Matsumoto R"/>
            <person name="Murakumo K"/>
            <person name="Nishida K"/>
            <person name="Terakita A"/>
            <person name="Kuratani S"/>
            <person name="Sato K"/>
            <person name="Hyodo S Kuraku.S."/>
        </authorList>
    </citation>
    <scope>NUCLEOTIDE SEQUENCE [LARGE SCALE GENOMIC DNA]</scope>
</reference>
<dbReference type="AlphaFoldDB" id="A0A401QHH9"/>
<name>A0A401QHH9_SCYTO</name>
<evidence type="ECO:0008006" key="6">
    <source>
        <dbReference type="Google" id="ProtNLM"/>
    </source>
</evidence>
<dbReference type="Pfam" id="PF01823">
    <property type="entry name" value="MACPF"/>
    <property type="match status" value="1"/>
</dbReference>
<comment type="caution">
    <text evidence="4">The sequence shown here is derived from an EMBL/GenBank/DDBJ whole genome shotgun (WGS) entry which is preliminary data.</text>
</comment>
<proteinExistence type="predicted"/>
<dbReference type="InterPro" id="IPR052784">
    <property type="entry name" value="Perforin-1_pore-forming"/>
</dbReference>
<dbReference type="SUPFAM" id="SSF49562">
    <property type="entry name" value="C2 domain (Calcium/lipid-binding domain, CaLB)"/>
    <property type="match status" value="1"/>
</dbReference>
<protein>
    <recommendedName>
        <fullName evidence="6">C2 domain-containing protein</fullName>
    </recommendedName>
</protein>
<keyword evidence="5" id="KW-1185">Reference proteome</keyword>
<feature type="domain" description="MACPF" evidence="3">
    <location>
        <begin position="1"/>
        <end position="119"/>
    </location>
</feature>
<dbReference type="PROSITE" id="PS51412">
    <property type="entry name" value="MACPF_2"/>
    <property type="match status" value="1"/>
</dbReference>
<feature type="non-terminal residue" evidence="4">
    <location>
        <position position="1"/>
    </location>
</feature>
<organism evidence="4 5">
    <name type="scientific">Scyliorhinus torazame</name>
    <name type="common">Cloudy catshark</name>
    <name type="synonym">Catulus torazame</name>
    <dbReference type="NCBI Taxonomy" id="75743"/>
    <lineage>
        <taxon>Eukaryota</taxon>
        <taxon>Metazoa</taxon>
        <taxon>Chordata</taxon>
        <taxon>Craniata</taxon>
        <taxon>Vertebrata</taxon>
        <taxon>Chondrichthyes</taxon>
        <taxon>Elasmobranchii</taxon>
        <taxon>Galeomorphii</taxon>
        <taxon>Galeoidea</taxon>
        <taxon>Carcharhiniformes</taxon>
        <taxon>Scyliorhinidae</taxon>
        <taxon>Scyliorhinus</taxon>
    </lineage>
</organism>
<dbReference type="InterPro" id="IPR020864">
    <property type="entry name" value="MACPF"/>
</dbReference>
<dbReference type="Pfam" id="PF00168">
    <property type="entry name" value="C2"/>
    <property type="match status" value="1"/>
</dbReference>
<evidence type="ECO:0000313" key="5">
    <source>
        <dbReference type="Proteomes" id="UP000288216"/>
    </source>
</evidence>
<dbReference type="GO" id="GO:0051607">
    <property type="term" value="P:defense response to virus"/>
    <property type="evidence" value="ECO:0007669"/>
    <property type="project" value="TreeGrafter"/>
</dbReference>
<feature type="domain" description="C2" evidence="2">
    <location>
        <begin position="142"/>
        <end position="259"/>
    </location>
</feature>
<dbReference type="OrthoDB" id="1366754at2759"/>
<evidence type="ECO:0000313" key="4">
    <source>
        <dbReference type="EMBL" id="GCB84834.1"/>
    </source>
</evidence>
<dbReference type="Proteomes" id="UP000288216">
    <property type="component" value="Unassembled WGS sequence"/>
</dbReference>
<dbReference type="InterPro" id="IPR000008">
    <property type="entry name" value="C2_dom"/>
</dbReference>
<dbReference type="SMART" id="SM00239">
    <property type="entry name" value="C2"/>
    <property type="match status" value="1"/>
</dbReference>
<dbReference type="STRING" id="75743.A0A401QHH9"/>
<sequence>VKDCLKIEAEAKVQEQEANAKYENCQEAKKKLAGKRSFHEEYKDRVTEMEGGEAVAGLDLLFSENPNDFSGWVGSLASHPGVIYHVLAPLHLLVRRADPRHGNLRTAISQYIVRSDEGLNCTRRSCPQGARADPRDRCSCRCSEDSRVDKQCCSKGKGWAKLSVVVRRGQDLWGDYSGGTDAYVKVSYGKLKASTGVVSNNNNPKWDVTLDLGDLQVEQGLSLRLEVWDRDNGFDDDLLGSCEKPPASGRHPHVCYFSYGSLTFDLDLVCGPHLGGATCHDYVAQPG</sequence>
<dbReference type="OMA" id="NEVFNER"/>
<evidence type="ECO:0000259" key="2">
    <source>
        <dbReference type="PROSITE" id="PS50004"/>
    </source>
</evidence>
<keyword evidence="1" id="KW-0732">Signal</keyword>
<dbReference type="GO" id="GO:0022829">
    <property type="term" value="F:wide pore channel activity"/>
    <property type="evidence" value="ECO:0007669"/>
    <property type="project" value="TreeGrafter"/>
</dbReference>
<dbReference type="PANTHER" id="PTHR46096">
    <property type="entry name" value="PERFORIN-1"/>
    <property type="match status" value="1"/>
</dbReference>
<dbReference type="Gene3D" id="2.60.40.150">
    <property type="entry name" value="C2 domain"/>
    <property type="match status" value="1"/>
</dbReference>
<dbReference type="GO" id="GO:0016020">
    <property type="term" value="C:membrane"/>
    <property type="evidence" value="ECO:0007669"/>
    <property type="project" value="TreeGrafter"/>
</dbReference>
<dbReference type="GO" id="GO:0001913">
    <property type="term" value="P:T cell mediated cytotoxicity"/>
    <property type="evidence" value="ECO:0007669"/>
    <property type="project" value="TreeGrafter"/>
</dbReference>
<dbReference type="PROSITE" id="PS50004">
    <property type="entry name" value="C2"/>
    <property type="match status" value="1"/>
</dbReference>
<dbReference type="EMBL" id="BFAA01101137">
    <property type="protein sequence ID" value="GCB84834.1"/>
    <property type="molecule type" value="Genomic_DNA"/>
</dbReference>
<evidence type="ECO:0000259" key="3">
    <source>
        <dbReference type="PROSITE" id="PS51412"/>
    </source>
</evidence>
<gene>
    <name evidence="4" type="ORF">scyTo_0025513</name>
</gene>
<accession>A0A401QHH9</accession>
<dbReference type="InterPro" id="IPR035892">
    <property type="entry name" value="C2_domain_sf"/>
</dbReference>
<evidence type="ECO:0000256" key="1">
    <source>
        <dbReference type="ARBA" id="ARBA00022729"/>
    </source>
</evidence>